<organism evidence="2">
    <name type="scientific">uncultured Armatimonadetes bacterium</name>
    <dbReference type="NCBI Taxonomy" id="157466"/>
    <lineage>
        <taxon>Bacteria</taxon>
        <taxon>Bacillati</taxon>
        <taxon>Armatimonadota</taxon>
        <taxon>environmental samples</taxon>
    </lineage>
</organism>
<dbReference type="PANTHER" id="PTHR12110:SF41">
    <property type="entry name" value="INOSOSE DEHYDRATASE"/>
    <property type="match status" value="1"/>
</dbReference>
<evidence type="ECO:0000259" key="1">
    <source>
        <dbReference type="Pfam" id="PF01261"/>
    </source>
</evidence>
<feature type="domain" description="Xylose isomerase-like TIM barrel" evidence="1">
    <location>
        <begin position="85"/>
        <end position="337"/>
    </location>
</feature>
<dbReference type="SUPFAM" id="SSF51658">
    <property type="entry name" value="Xylose isomerase-like"/>
    <property type="match status" value="1"/>
</dbReference>
<dbReference type="Gene3D" id="3.20.20.150">
    <property type="entry name" value="Divalent-metal-dependent TIM barrel enzymes"/>
    <property type="match status" value="1"/>
</dbReference>
<protein>
    <recommendedName>
        <fullName evidence="1">Xylose isomerase-like TIM barrel domain-containing protein</fullName>
    </recommendedName>
</protein>
<reference evidence="2" key="1">
    <citation type="submission" date="2020-02" db="EMBL/GenBank/DDBJ databases">
        <authorList>
            <person name="Meier V. D."/>
        </authorList>
    </citation>
    <scope>NUCLEOTIDE SEQUENCE</scope>
    <source>
        <strain evidence="2">AVDCRST_MAG63</strain>
    </source>
</reference>
<sequence>MGVSGPGYTRRDFVQAGMAGLLFGAGMTNGTNVSAAGATEQAAEGGTPLATRGSKGRPRIGCCSWCFHSFAGGTPPEEAIDIMGEIGFEGTDLILLAREDITAYWTDAKIAQLNKQLERNKLDVAQFVIFQPVVEDLTSTDRAARERDLDHFEAGCRIGKKLGAPIVNIVAPWPRELSQPGGGYLPRFYDLPDAKAGDTFHIDIALGFDWDALWQTYIDTTKACLERAKAHGLKLSIEHHTHTMIPDAVSFLRLWDAIRDPALGYNLDTGWTLSQREYPPVAIHKTKKQLMNLHVRDIDGLMRAFVHVGEGVMDFKAVADTLKAVGYTGFLSIEQDKFPGDMKKTCQRYLAMMKEYLS</sequence>
<dbReference type="EMBL" id="CADCTO010000269">
    <property type="protein sequence ID" value="CAA9254203.1"/>
    <property type="molecule type" value="Genomic_DNA"/>
</dbReference>
<evidence type="ECO:0000313" key="2">
    <source>
        <dbReference type="EMBL" id="CAA9254203.1"/>
    </source>
</evidence>
<dbReference type="InterPro" id="IPR050312">
    <property type="entry name" value="IolE/XylAMocC-like"/>
</dbReference>
<name>A0A6J4IKG2_9BACT</name>
<dbReference type="AlphaFoldDB" id="A0A6J4IKG2"/>
<dbReference type="PANTHER" id="PTHR12110">
    <property type="entry name" value="HYDROXYPYRUVATE ISOMERASE"/>
    <property type="match status" value="1"/>
</dbReference>
<gene>
    <name evidence="2" type="ORF">AVDCRST_MAG63-2073</name>
</gene>
<dbReference type="InterPro" id="IPR013022">
    <property type="entry name" value="Xyl_isomerase-like_TIM-brl"/>
</dbReference>
<proteinExistence type="predicted"/>
<dbReference type="InterPro" id="IPR036237">
    <property type="entry name" value="Xyl_isomerase-like_sf"/>
</dbReference>
<accession>A0A6J4IKG2</accession>
<dbReference type="Pfam" id="PF01261">
    <property type="entry name" value="AP_endonuc_2"/>
    <property type="match status" value="1"/>
</dbReference>